<comment type="subcellular location">
    <subcellularLocation>
        <location evidence="1">Membrane</location>
        <topology evidence="1">Multi-pass membrane protein</topology>
    </subcellularLocation>
</comment>
<evidence type="ECO:0000256" key="4">
    <source>
        <dbReference type="ARBA" id="ARBA00023136"/>
    </source>
</evidence>
<feature type="transmembrane region" description="Helical" evidence="6">
    <location>
        <begin position="323"/>
        <end position="345"/>
    </location>
</feature>
<dbReference type="EMBL" id="CAUYUJ010014294">
    <property type="protein sequence ID" value="CAK0839455.1"/>
    <property type="molecule type" value="Genomic_DNA"/>
</dbReference>
<evidence type="ECO:0000256" key="6">
    <source>
        <dbReference type="SAM" id="Phobius"/>
    </source>
</evidence>
<keyword evidence="3 6" id="KW-1133">Transmembrane helix</keyword>
<keyword evidence="2 6" id="KW-0812">Transmembrane</keyword>
<evidence type="ECO:0000256" key="1">
    <source>
        <dbReference type="ARBA" id="ARBA00004141"/>
    </source>
</evidence>
<dbReference type="PANTHER" id="PTHR10037:SF62">
    <property type="entry name" value="SODIUM CHANNEL PROTEIN 60E"/>
    <property type="match status" value="1"/>
</dbReference>
<evidence type="ECO:0000256" key="3">
    <source>
        <dbReference type="ARBA" id="ARBA00022989"/>
    </source>
</evidence>
<feature type="transmembrane region" description="Helical" evidence="6">
    <location>
        <begin position="251"/>
        <end position="269"/>
    </location>
</feature>
<protein>
    <recommendedName>
        <fullName evidence="7">Ion transport domain-containing protein</fullName>
    </recommendedName>
</protein>
<evidence type="ECO:0000313" key="8">
    <source>
        <dbReference type="EMBL" id="CAK0839455.1"/>
    </source>
</evidence>
<dbReference type="Proteomes" id="UP001189429">
    <property type="component" value="Unassembled WGS sequence"/>
</dbReference>
<evidence type="ECO:0000256" key="2">
    <source>
        <dbReference type="ARBA" id="ARBA00022692"/>
    </source>
</evidence>
<dbReference type="InterPro" id="IPR043203">
    <property type="entry name" value="VGCC_Ca_Na"/>
</dbReference>
<feature type="region of interest" description="Disordered" evidence="5">
    <location>
        <begin position="1"/>
        <end position="39"/>
    </location>
</feature>
<gene>
    <name evidence="8" type="ORF">PCOR1329_LOCUS35127</name>
</gene>
<organism evidence="8 9">
    <name type="scientific">Prorocentrum cordatum</name>
    <dbReference type="NCBI Taxonomy" id="2364126"/>
    <lineage>
        <taxon>Eukaryota</taxon>
        <taxon>Sar</taxon>
        <taxon>Alveolata</taxon>
        <taxon>Dinophyceae</taxon>
        <taxon>Prorocentrales</taxon>
        <taxon>Prorocentraceae</taxon>
        <taxon>Prorocentrum</taxon>
    </lineage>
</organism>
<dbReference type="PANTHER" id="PTHR10037">
    <property type="entry name" value="VOLTAGE-GATED CATION CHANNEL CALCIUM AND SODIUM"/>
    <property type="match status" value="1"/>
</dbReference>
<evidence type="ECO:0000313" key="9">
    <source>
        <dbReference type="Proteomes" id="UP001189429"/>
    </source>
</evidence>
<dbReference type="InterPro" id="IPR005821">
    <property type="entry name" value="Ion_trans_dom"/>
</dbReference>
<reference evidence="8" key="1">
    <citation type="submission" date="2023-10" db="EMBL/GenBank/DDBJ databases">
        <authorList>
            <person name="Chen Y."/>
            <person name="Shah S."/>
            <person name="Dougan E. K."/>
            <person name="Thang M."/>
            <person name="Chan C."/>
        </authorList>
    </citation>
    <scope>NUCLEOTIDE SEQUENCE [LARGE SCALE GENOMIC DNA]</scope>
</reference>
<name>A0ABN9T382_9DINO</name>
<feature type="domain" description="Ion transport" evidence="7">
    <location>
        <begin position="251"/>
        <end position="433"/>
    </location>
</feature>
<feature type="compositionally biased region" description="Polar residues" evidence="5">
    <location>
        <begin position="26"/>
        <end position="35"/>
    </location>
</feature>
<evidence type="ECO:0000256" key="5">
    <source>
        <dbReference type="SAM" id="MobiDB-lite"/>
    </source>
</evidence>
<accession>A0ABN9T382</accession>
<dbReference type="SUPFAM" id="SSF81324">
    <property type="entry name" value="Voltage-gated potassium channels"/>
    <property type="match status" value="1"/>
</dbReference>
<feature type="transmembrane region" description="Helical" evidence="6">
    <location>
        <begin position="371"/>
        <end position="397"/>
    </location>
</feature>
<feature type="region of interest" description="Disordered" evidence="5">
    <location>
        <begin position="113"/>
        <end position="132"/>
    </location>
</feature>
<dbReference type="Gene3D" id="1.20.120.350">
    <property type="entry name" value="Voltage-gated potassium channels. Chain C"/>
    <property type="match status" value="1"/>
</dbReference>
<keyword evidence="4 6" id="KW-0472">Membrane</keyword>
<keyword evidence="9" id="KW-1185">Reference proteome</keyword>
<proteinExistence type="predicted"/>
<dbReference type="InterPro" id="IPR027359">
    <property type="entry name" value="Volt_channel_dom_sf"/>
</dbReference>
<sequence>AKANKITPRQLGGGTAPEDGAPSPQAPSQGNSGPASTAAMPLALESLREGLREDTQLIVDLLGVRMERLQRELVDSQARSLAESLAARPPEPARVRDDLGQGPATVPAAAFARRPHQPPVPPITPGPLTDLDGDLDPEPRAKVGKEDVKVRRKVTNRVLQATEVKSVVMDVFATASDSMSTLHNFAQQDWLDDRIRVGVNRLLERCAGALPERCAERSRRWECSAATAPTLAGAQISGPARIGRSRMASGFNAACVLMISLNAVLITFSTDYEMQHLGSSTDWMVYGEYVFICWYALELVMKIAAQGKYFFAGPDWTWNIFDFVLVAFSAVQLTVMTGAVNVAFIRSLRLFKISKIFRLFRFLEFLKDVKVMVYCMVHSLVAVFWALVLIVFLLYMFTIIIMQGVILSMEDFDETAADAADPSATFSSVTETMVQRSRE</sequence>
<evidence type="ECO:0000259" key="7">
    <source>
        <dbReference type="Pfam" id="PF00520"/>
    </source>
</evidence>
<feature type="non-terminal residue" evidence="8">
    <location>
        <position position="1"/>
    </location>
</feature>
<dbReference type="Pfam" id="PF00520">
    <property type="entry name" value="Ion_trans"/>
    <property type="match status" value="1"/>
</dbReference>
<comment type="caution">
    <text evidence="8">The sequence shown here is derived from an EMBL/GenBank/DDBJ whole genome shotgun (WGS) entry which is preliminary data.</text>
</comment>